<dbReference type="GO" id="GO:0006352">
    <property type="term" value="P:DNA-templated transcription initiation"/>
    <property type="evidence" value="ECO:0007669"/>
    <property type="project" value="InterPro"/>
</dbReference>
<dbReference type="InterPro" id="IPR007627">
    <property type="entry name" value="RNA_pol_sigma70_r2"/>
</dbReference>
<keyword evidence="5" id="KW-0804">Transcription</keyword>
<evidence type="ECO:0000256" key="5">
    <source>
        <dbReference type="ARBA" id="ARBA00023163"/>
    </source>
</evidence>
<evidence type="ECO:0000313" key="8">
    <source>
        <dbReference type="EMBL" id="MDP1519724.1"/>
    </source>
</evidence>
<dbReference type="GO" id="GO:0003677">
    <property type="term" value="F:DNA binding"/>
    <property type="evidence" value="ECO:0007669"/>
    <property type="project" value="UniProtKB-KW"/>
</dbReference>
<dbReference type="InterPro" id="IPR013325">
    <property type="entry name" value="RNA_pol_sigma_r2"/>
</dbReference>
<dbReference type="InterPro" id="IPR014284">
    <property type="entry name" value="RNA_pol_sigma-70_dom"/>
</dbReference>
<comment type="similarity">
    <text evidence="1">Belongs to the sigma-70 factor family. ECF subfamily.</text>
</comment>
<dbReference type="Proteomes" id="UP001178354">
    <property type="component" value="Unassembled WGS sequence"/>
</dbReference>
<keyword evidence="4" id="KW-0238">DNA-binding</keyword>
<dbReference type="InterPro" id="IPR013324">
    <property type="entry name" value="RNA_pol_sigma_r3/r4-like"/>
</dbReference>
<dbReference type="Gene3D" id="1.10.10.10">
    <property type="entry name" value="Winged helix-like DNA-binding domain superfamily/Winged helix DNA-binding domain"/>
    <property type="match status" value="1"/>
</dbReference>
<accession>A0AAW8B2H3</accession>
<organism evidence="8 9">
    <name type="scientific">Porticoccus litoralis</name>
    <dbReference type="NCBI Taxonomy" id="434086"/>
    <lineage>
        <taxon>Bacteria</taxon>
        <taxon>Pseudomonadati</taxon>
        <taxon>Pseudomonadota</taxon>
        <taxon>Gammaproteobacteria</taxon>
        <taxon>Cellvibrionales</taxon>
        <taxon>Porticoccaceae</taxon>
        <taxon>Porticoccus</taxon>
    </lineage>
</organism>
<evidence type="ECO:0000256" key="4">
    <source>
        <dbReference type="ARBA" id="ARBA00023125"/>
    </source>
</evidence>
<keyword evidence="2" id="KW-0805">Transcription regulation</keyword>
<dbReference type="AlphaFoldDB" id="A0AAW8B2H3"/>
<evidence type="ECO:0000256" key="1">
    <source>
        <dbReference type="ARBA" id="ARBA00010641"/>
    </source>
</evidence>
<evidence type="ECO:0000313" key="9">
    <source>
        <dbReference type="Proteomes" id="UP001178354"/>
    </source>
</evidence>
<dbReference type="PANTHER" id="PTHR43133:SF62">
    <property type="entry name" value="RNA POLYMERASE SIGMA FACTOR SIGZ"/>
    <property type="match status" value="1"/>
</dbReference>
<dbReference type="EMBL" id="JAUUUU010000001">
    <property type="protein sequence ID" value="MDP1519724.1"/>
    <property type="molecule type" value="Genomic_DNA"/>
</dbReference>
<dbReference type="InterPro" id="IPR036388">
    <property type="entry name" value="WH-like_DNA-bd_sf"/>
</dbReference>
<comment type="caution">
    <text evidence="8">The sequence shown here is derived from an EMBL/GenBank/DDBJ whole genome shotgun (WGS) entry which is preliminary data.</text>
</comment>
<protein>
    <submittedName>
        <fullName evidence="8">Sigma-70 family RNA polymerase sigma factor</fullName>
    </submittedName>
</protein>
<sequence length="206" mass="23746">MRDKPPGETVDNVIALKARDMAETKSADWSAILASLSMTRDKQLFIQLFRHFAPRIKGYIVRLGLTEGTAEELTQETMLLVWRKAHLFNPEKAAASTWIYTLARNQSIDWMRKQKYPEYDLDTWRDEEGELHEEHGAEQSMISDRVAMAIHQLPENQAQVIYMSFYEGRTHSEIADRLSIPLGSVKSRIRLAAEKLKLTLGGDYEY</sequence>
<reference evidence="8" key="2">
    <citation type="submission" date="2023-08" db="EMBL/GenBank/DDBJ databases">
        <authorList>
            <person name="Luo J."/>
        </authorList>
    </citation>
    <scope>NUCLEOTIDE SEQUENCE</scope>
    <source>
        <strain evidence="8">DSM 25064</strain>
    </source>
</reference>
<dbReference type="PANTHER" id="PTHR43133">
    <property type="entry name" value="RNA POLYMERASE ECF-TYPE SIGMA FACTO"/>
    <property type="match status" value="1"/>
</dbReference>
<dbReference type="Pfam" id="PF04545">
    <property type="entry name" value="Sigma70_r4"/>
    <property type="match status" value="1"/>
</dbReference>
<dbReference type="NCBIfam" id="TIGR02937">
    <property type="entry name" value="sigma70-ECF"/>
    <property type="match status" value="1"/>
</dbReference>
<keyword evidence="9" id="KW-1185">Reference proteome</keyword>
<evidence type="ECO:0000256" key="3">
    <source>
        <dbReference type="ARBA" id="ARBA00023082"/>
    </source>
</evidence>
<dbReference type="RefSeq" id="WP_305169234.1">
    <property type="nucleotide sequence ID" value="NZ_JAUUUU010000001.1"/>
</dbReference>
<evidence type="ECO:0000259" key="6">
    <source>
        <dbReference type="Pfam" id="PF04542"/>
    </source>
</evidence>
<evidence type="ECO:0000259" key="7">
    <source>
        <dbReference type="Pfam" id="PF04545"/>
    </source>
</evidence>
<gene>
    <name evidence="8" type="ORF">Q8A57_01940</name>
</gene>
<dbReference type="CDD" id="cd06171">
    <property type="entry name" value="Sigma70_r4"/>
    <property type="match status" value="1"/>
</dbReference>
<dbReference type="InterPro" id="IPR039425">
    <property type="entry name" value="RNA_pol_sigma-70-like"/>
</dbReference>
<dbReference type="Gene3D" id="1.10.1740.10">
    <property type="match status" value="1"/>
</dbReference>
<name>A0AAW8B2H3_9GAMM</name>
<dbReference type="GO" id="GO:0016987">
    <property type="term" value="F:sigma factor activity"/>
    <property type="evidence" value="ECO:0007669"/>
    <property type="project" value="UniProtKB-KW"/>
</dbReference>
<feature type="domain" description="RNA polymerase sigma-70 region 4" evidence="7">
    <location>
        <begin position="149"/>
        <end position="197"/>
    </location>
</feature>
<dbReference type="SUPFAM" id="SSF88946">
    <property type="entry name" value="Sigma2 domain of RNA polymerase sigma factors"/>
    <property type="match status" value="1"/>
</dbReference>
<feature type="domain" description="RNA polymerase sigma-70 region 2" evidence="6">
    <location>
        <begin position="48"/>
        <end position="115"/>
    </location>
</feature>
<reference evidence="8" key="1">
    <citation type="journal article" date="2010" name="Int. J. Syst. Evol. Microbiol.">
        <title>Porticoccus litoralis gen. nov., sp. nov., a gammaproteobacterium isolated from the Yellow Sea.</title>
        <authorList>
            <person name="Oh H.M."/>
            <person name="Kim H."/>
            <person name="Kim K.M."/>
            <person name="Min G.S."/>
            <person name="Cho J.C."/>
        </authorList>
    </citation>
    <scope>NUCLEOTIDE SEQUENCE</scope>
    <source>
        <strain evidence="8">DSM 25064</strain>
    </source>
</reference>
<evidence type="ECO:0000256" key="2">
    <source>
        <dbReference type="ARBA" id="ARBA00023015"/>
    </source>
</evidence>
<dbReference type="SUPFAM" id="SSF88659">
    <property type="entry name" value="Sigma3 and sigma4 domains of RNA polymerase sigma factors"/>
    <property type="match status" value="1"/>
</dbReference>
<keyword evidence="3" id="KW-0731">Sigma factor</keyword>
<dbReference type="InterPro" id="IPR007630">
    <property type="entry name" value="RNA_pol_sigma70_r4"/>
</dbReference>
<dbReference type="Pfam" id="PF04542">
    <property type="entry name" value="Sigma70_r2"/>
    <property type="match status" value="1"/>
</dbReference>
<proteinExistence type="inferred from homology"/>